<keyword evidence="2" id="KW-1185">Reference proteome</keyword>
<sequence>MIARETTPEEDAAYEEWLEDGGRLSVIFLAYKSISRRPKALFAMSRRDAIALCMDKGSAGQGWMVCHTRLENWEINGKVPTRSRMKDTGKLDPIIEELGLTKIPL</sequence>
<accession>A0A9W6H421</accession>
<dbReference type="Proteomes" id="UP001142462">
    <property type="component" value="Unassembled WGS sequence"/>
</dbReference>
<dbReference type="RefSeq" id="WP_271173912.1">
    <property type="nucleotide sequence ID" value="NZ_BSEJ01000011.1"/>
</dbReference>
<reference evidence="1" key="2">
    <citation type="submission" date="2023-01" db="EMBL/GenBank/DDBJ databases">
        <authorList>
            <person name="Sun Q."/>
            <person name="Evtushenko L."/>
        </authorList>
    </citation>
    <scope>NUCLEOTIDE SEQUENCE</scope>
    <source>
        <strain evidence="1">VKM Ac-1020</strain>
    </source>
</reference>
<evidence type="ECO:0000313" key="1">
    <source>
        <dbReference type="EMBL" id="GLJ62221.1"/>
    </source>
</evidence>
<dbReference type="EMBL" id="BSEJ01000011">
    <property type="protein sequence ID" value="GLJ62221.1"/>
    <property type="molecule type" value="Genomic_DNA"/>
</dbReference>
<comment type="caution">
    <text evidence="1">The sequence shown here is derived from an EMBL/GenBank/DDBJ whole genome shotgun (WGS) entry which is preliminary data.</text>
</comment>
<name>A0A9W6H421_9MICO</name>
<gene>
    <name evidence="1" type="ORF">GCM10017576_23510</name>
</gene>
<evidence type="ECO:0000313" key="2">
    <source>
        <dbReference type="Proteomes" id="UP001142462"/>
    </source>
</evidence>
<dbReference type="AlphaFoldDB" id="A0A9W6H421"/>
<organism evidence="1 2">
    <name type="scientific">Microbacterium barkeri</name>
    <dbReference type="NCBI Taxonomy" id="33917"/>
    <lineage>
        <taxon>Bacteria</taxon>
        <taxon>Bacillati</taxon>
        <taxon>Actinomycetota</taxon>
        <taxon>Actinomycetes</taxon>
        <taxon>Micrococcales</taxon>
        <taxon>Microbacteriaceae</taxon>
        <taxon>Microbacterium</taxon>
    </lineage>
</organism>
<protein>
    <submittedName>
        <fullName evidence="1">Uncharacterized protein</fullName>
    </submittedName>
</protein>
<reference evidence="1" key="1">
    <citation type="journal article" date="2014" name="Int. J. Syst. Evol. Microbiol.">
        <title>Complete genome sequence of Corynebacterium casei LMG S-19264T (=DSM 44701T), isolated from a smear-ripened cheese.</title>
        <authorList>
            <consortium name="US DOE Joint Genome Institute (JGI-PGF)"/>
            <person name="Walter F."/>
            <person name="Albersmeier A."/>
            <person name="Kalinowski J."/>
            <person name="Ruckert C."/>
        </authorList>
    </citation>
    <scope>NUCLEOTIDE SEQUENCE</scope>
    <source>
        <strain evidence="1">VKM Ac-1020</strain>
    </source>
</reference>
<proteinExistence type="predicted"/>